<dbReference type="Proteomes" id="UP001597520">
    <property type="component" value="Unassembled WGS sequence"/>
</dbReference>
<reference evidence="2" key="1">
    <citation type="journal article" date="2019" name="Int. J. Syst. Evol. Microbiol.">
        <title>The Global Catalogue of Microorganisms (GCM) 10K type strain sequencing project: providing services to taxonomists for standard genome sequencing and annotation.</title>
        <authorList>
            <consortium name="The Broad Institute Genomics Platform"/>
            <consortium name="The Broad Institute Genome Sequencing Center for Infectious Disease"/>
            <person name="Wu L."/>
            <person name="Ma J."/>
        </authorList>
    </citation>
    <scope>NUCLEOTIDE SEQUENCE [LARGE SCALE GENOMIC DNA]</scope>
    <source>
        <strain evidence="2">KCTC 33792</strain>
    </source>
</reference>
<proteinExistence type="predicted"/>
<evidence type="ECO:0000313" key="2">
    <source>
        <dbReference type="Proteomes" id="UP001597520"/>
    </source>
</evidence>
<comment type="caution">
    <text evidence="1">The sequence shown here is derived from an EMBL/GenBank/DDBJ whole genome shotgun (WGS) entry which is preliminary data.</text>
</comment>
<keyword evidence="2" id="KW-1185">Reference proteome</keyword>
<dbReference type="EMBL" id="JBHUML010000002">
    <property type="protein sequence ID" value="MFD2704567.1"/>
    <property type="molecule type" value="Genomic_DNA"/>
</dbReference>
<sequence length="88" mass="10510">MYNFRWNVPFMQMGRRRGFMGWNNRRNRNWGRWSMFMTLLGAGAGAAWFGLTRQEQADGEKTVQERFTDIPDRTETAFAREFMTDESE</sequence>
<dbReference type="RefSeq" id="WP_380711843.1">
    <property type="nucleotide sequence ID" value="NZ_JBHUML010000002.1"/>
</dbReference>
<gene>
    <name evidence="1" type="ORF">ACFSUB_03740</name>
</gene>
<evidence type="ECO:0008006" key="3">
    <source>
        <dbReference type="Google" id="ProtNLM"/>
    </source>
</evidence>
<name>A0ABW5SZP8_9BACI</name>
<organism evidence="1 2">
    <name type="scientific">Salibacterium lacus</name>
    <dbReference type="NCBI Taxonomy" id="1898109"/>
    <lineage>
        <taxon>Bacteria</taxon>
        <taxon>Bacillati</taxon>
        <taxon>Bacillota</taxon>
        <taxon>Bacilli</taxon>
        <taxon>Bacillales</taxon>
        <taxon>Bacillaceae</taxon>
    </lineage>
</organism>
<protein>
    <recommendedName>
        <fullName evidence="3">YtxH domain-containing protein</fullName>
    </recommendedName>
</protein>
<evidence type="ECO:0000313" key="1">
    <source>
        <dbReference type="EMBL" id="MFD2704567.1"/>
    </source>
</evidence>
<accession>A0ABW5SZP8</accession>